<name>A0ABY7RVA0_9FLAO</name>
<evidence type="ECO:0000313" key="3">
    <source>
        <dbReference type="Proteomes" id="UP001202717"/>
    </source>
</evidence>
<dbReference type="EMBL" id="CP116221">
    <property type="protein sequence ID" value="WCO01042.1"/>
    <property type="molecule type" value="Genomic_DNA"/>
</dbReference>
<dbReference type="Proteomes" id="UP001202717">
    <property type="component" value="Chromosome"/>
</dbReference>
<keyword evidence="3" id="KW-1185">Reference proteome</keyword>
<dbReference type="PANTHER" id="PTHR37833:SF1">
    <property type="entry name" value="SIGNAL PEPTIDE PROTEIN"/>
    <property type="match status" value="1"/>
</dbReference>
<feature type="chain" id="PRO_5046408391" evidence="1">
    <location>
        <begin position="35"/>
        <end position="151"/>
    </location>
</feature>
<dbReference type="Pfam" id="PF07610">
    <property type="entry name" value="DUF1573"/>
    <property type="match status" value="1"/>
</dbReference>
<gene>
    <name evidence="2" type="ORF">MUN68_013330</name>
</gene>
<evidence type="ECO:0000256" key="1">
    <source>
        <dbReference type="SAM" id="SignalP"/>
    </source>
</evidence>
<dbReference type="InterPro" id="IPR011467">
    <property type="entry name" value="DUF1573"/>
</dbReference>
<proteinExistence type="predicted"/>
<keyword evidence="1" id="KW-0732">Signal</keyword>
<reference evidence="2 3" key="1">
    <citation type="submission" date="2023-01" db="EMBL/GenBank/DDBJ databases">
        <title>Psychroserpens ponticola sp. nov., isolated from seawater.</title>
        <authorList>
            <person name="Kristyanto S."/>
            <person name="Jung J."/>
            <person name="Kim J.M."/>
            <person name="Jeon C.O."/>
        </authorList>
    </citation>
    <scope>NUCLEOTIDE SEQUENCE [LARGE SCALE GENOMIC DNA]</scope>
    <source>
        <strain evidence="2 3">MSW6</strain>
    </source>
</reference>
<protein>
    <submittedName>
        <fullName evidence="2">DUF1573 domain-containing protein</fullName>
    </submittedName>
</protein>
<sequence length="151" mass="16726">MNHQVIIKKRNKTNHLISLVSLFCIMLFSCNNFGQELNSKSELGVFHFEEEIIDYGTITQNDNGVRTFKFTNRGRAPIVISKVKTTCGCTVPTYPKQAILPGESGTIDIKYATNRVGTFSKSITIISNADNAQKKLKIKGNVTAKSKIAVN</sequence>
<dbReference type="Gene3D" id="2.60.40.10">
    <property type="entry name" value="Immunoglobulins"/>
    <property type="match status" value="1"/>
</dbReference>
<organism evidence="2 3">
    <name type="scientific">Psychroserpens ponticola</name>
    <dbReference type="NCBI Taxonomy" id="2932268"/>
    <lineage>
        <taxon>Bacteria</taxon>
        <taxon>Pseudomonadati</taxon>
        <taxon>Bacteroidota</taxon>
        <taxon>Flavobacteriia</taxon>
        <taxon>Flavobacteriales</taxon>
        <taxon>Flavobacteriaceae</taxon>
        <taxon>Psychroserpens</taxon>
    </lineage>
</organism>
<evidence type="ECO:0000313" key="2">
    <source>
        <dbReference type="EMBL" id="WCO01042.1"/>
    </source>
</evidence>
<feature type="signal peptide" evidence="1">
    <location>
        <begin position="1"/>
        <end position="34"/>
    </location>
</feature>
<dbReference type="RefSeq" id="WP_249996737.1">
    <property type="nucleotide sequence ID" value="NZ_CP116221.1"/>
</dbReference>
<accession>A0ABY7RVA0</accession>
<dbReference type="InterPro" id="IPR013783">
    <property type="entry name" value="Ig-like_fold"/>
</dbReference>
<dbReference type="PANTHER" id="PTHR37833">
    <property type="entry name" value="LIPOPROTEIN-RELATED"/>
    <property type="match status" value="1"/>
</dbReference>